<feature type="region of interest" description="Disordered" evidence="11">
    <location>
        <begin position="161"/>
        <end position="216"/>
    </location>
</feature>
<dbReference type="GO" id="GO:0034056">
    <property type="term" value="F:estrogen response element binding"/>
    <property type="evidence" value="ECO:0000318"/>
    <property type="project" value="GO_Central"/>
</dbReference>
<dbReference type="SMART" id="SM00399">
    <property type="entry name" value="ZnF_C4"/>
    <property type="match status" value="1"/>
</dbReference>
<reference evidence="14 15" key="1">
    <citation type="journal article" date="2011" name="Science">
        <title>The ecoresponsive genome of Daphnia pulex.</title>
        <authorList>
            <person name="Colbourne J.K."/>
            <person name="Pfrender M.E."/>
            <person name="Gilbert D."/>
            <person name="Thomas W.K."/>
            <person name="Tucker A."/>
            <person name="Oakley T.H."/>
            <person name="Tokishita S."/>
            <person name="Aerts A."/>
            <person name="Arnold G.J."/>
            <person name="Basu M.K."/>
            <person name="Bauer D.J."/>
            <person name="Caceres C.E."/>
            <person name="Carmel L."/>
            <person name="Casola C."/>
            <person name="Choi J.H."/>
            <person name="Detter J.C."/>
            <person name="Dong Q."/>
            <person name="Dusheyko S."/>
            <person name="Eads B.D."/>
            <person name="Frohlich T."/>
            <person name="Geiler-Samerotte K.A."/>
            <person name="Gerlach D."/>
            <person name="Hatcher P."/>
            <person name="Jogdeo S."/>
            <person name="Krijgsveld J."/>
            <person name="Kriventseva E.V."/>
            <person name="Kultz D."/>
            <person name="Laforsch C."/>
            <person name="Lindquist E."/>
            <person name="Lopez J."/>
            <person name="Manak J.R."/>
            <person name="Muller J."/>
            <person name="Pangilinan J."/>
            <person name="Patwardhan R.P."/>
            <person name="Pitluck S."/>
            <person name="Pritham E.J."/>
            <person name="Rechtsteiner A."/>
            <person name="Rho M."/>
            <person name="Rogozin I.B."/>
            <person name="Sakarya O."/>
            <person name="Salamov A."/>
            <person name="Schaack S."/>
            <person name="Shapiro H."/>
            <person name="Shiga Y."/>
            <person name="Skalitzky C."/>
            <person name="Smith Z."/>
            <person name="Souvorov A."/>
            <person name="Sung W."/>
            <person name="Tang Z."/>
            <person name="Tsuchiya D."/>
            <person name="Tu H."/>
            <person name="Vos H."/>
            <person name="Wang M."/>
            <person name="Wolf Y.I."/>
            <person name="Yamagata H."/>
            <person name="Yamada T."/>
            <person name="Ye Y."/>
            <person name="Shaw J.R."/>
            <person name="Andrews J."/>
            <person name="Crease T.J."/>
            <person name="Tang H."/>
            <person name="Lucas S.M."/>
            <person name="Robertson H.M."/>
            <person name="Bork P."/>
            <person name="Koonin E.V."/>
            <person name="Zdobnov E.M."/>
            <person name="Grigoriev I.V."/>
            <person name="Lynch M."/>
            <person name="Boore J.L."/>
        </authorList>
    </citation>
    <scope>NUCLEOTIDE SEQUENCE [LARGE SCALE GENOMIC DNA]</scope>
</reference>
<dbReference type="GO" id="GO:0004879">
    <property type="term" value="F:nuclear receptor activity"/>
    <property type="evidence" value="ECO:0000318"/>
    <property type="project" value="GO_Central"/>
</dbReference>
<feature type="compositionally biased region" description="Polar residues" evidence="11">
    <location>
        <begin position="97"/>
        <end position="125"/>
    </location>
</feature>
<protein>
    <recommendedName>
        <fullName evidence="16">Hormone receptor 4</fullName>
    </recommendedName>
</protein>
<dbReference type="InterPro" id="IPR050200">
    <property type="entry name" value="Nuclear_hormone_rcpt_NR3"/>
</dbReference>
<name>E9HKA8_DAPPU</name>
<evidence type="ECO:0000256" key="11">
    <source>
        <dbReference type="SAM" id="MobiDB-lite"/>
    </source>
</evidence>
<organism evidence="14 15">
    <name type="scientific">Daphnia pulex</name>
    <name type="common">Water flea</name>
    <dbReference type="NCBI Taxonomy" id="6669"/>
    <lineage>
        <taxon>Eukaryota</taxon>
        <taxon>Metazoa</taxon>
        <taxon>Ecdysozoa</taxon>
        <taxon>Arthropoda</taxon>
        <taxon>Crustacea</taxon>
        <taxon>Branchiopoda</taxon>
        <taxon>Diplostraca</taxon>
        <taxon>Cladocera</taxon>
        <taxon>Anomopoda</taxon>
        <taxon>Daphniidae</taxon>
        <taxon>Daphnia</taxon>
    </lineage>
</organism>
<keyword evidence="15" id="KW-1185">Reference proteome</keyword>
<dbReference type="GO" id="GO:0000785">
    <property type="term" value="C:chromatin"/>
    <property type="evidence" value="ECO:0000318"/>
    <property type="project" value="GO_Central"/>
</dbReference>
<dbReference type="Gene3D" id="3.30.50.10">
    <property type="entry name" value="Erythroid Transcription Factor GATA-1, subunit A"/>
    <property type="match status" value="1"/>
</dbReference>
<dbReference type="STRING" id="6669.E9HKA8"/>
<comment type="similarity">
    <text evidence="10">Belongs to the nuclear hormone receptor family.</text>
</comment>
<evidence type="ECO:0000256" key="8">
    <source>
        <dbReference type="ARBA" id="ARBA00023170"/>
    </source>
</evidence>
<dbReference type="InterPro" id="IPR035500">
    <property type="entry name" value="NHR-like_dom_sf"/>
</dbReference>
<proteinExistence type="inferred from homology"/>
<dbReference type="InterPro" id="IPR001628">
    <property type="entry name" value="Znf_hrmn_rcpt"/>
</dbReference>
<dbReference type="PROSITE" id="PS51030">
    <property type="entry name" value="NUCLEAR_REC_DBD_2"/>
    <property type="match status" value="1"/>
</dbReference>
<dbReference type="Proteomes" id="UP000000305">
    <property type="component" value="Unassembled WGS sequence"/>
</dbReference>
<accession>E9HKA8</accession>
<dbReference type="FunFam" id="1.10.565.10:FF:000034">
    <property type="entry name" value="Hormone receptor 4, isoform J"/>
    <property type="match status" value="1"/>
</dbReference>
<dbReference type="Gene3D" id="1.10.565.10">
    <property type="entry name" value="Retinoid X Receptor"/>
    <property type="match status" value="1"/>
</dbReference>
<dbReference type="PROSITE" id="PS51843">
    <property type="entry name" value="NR_LBD"/>
    <property type="match status" value="1"/>
</dbReference>
<comment type="subcellular location">
    <subcellularLocation>
        <location evidence="1 10">Nucleus</location>
    </subcellularLocation>
</comment>
<dbReference type="OrthoDB" id="10006908at2759"/>
<dbReference type="PRINTS" id="PR00047">
    <property type="entry name" value="STROIDFINGER"/>
</dbReference>
<evidence type="ECO:0000256" key="9">
    <source>
        <dbReference type="ARBA" id="ARBA00023242"/>
    </source>
</evidence>
<feature type="region of interest" description="Disordered" evidence="11">
    <location>
        <begin position="232"/>
        <end position="258"/>
    </location>
</feature>
<keyword evidence="7 10" id="KW-0804">Transcription</keyword>
<dbReference type="PANTHER" id="PTHR48092">
    <property type="entry name" value="KNIRPS-RELATED PROTEIN-RELATED"/>
    <property type="match status" value="1"/>
</dbReference>
<feature type="domain" description="Nuclear receptor" evidence="12">
    <location>
        <begin position="323"/>
        <end position="398"/>
    </location>
</feature>
<feature type="region of interest" description="Disordered" evidence="11">
    <location>
        <begin position="300"/>
        <end position="322"/>
    </location>
</feature>
<evidence type="ECO:0000256" key="10">
    <source>
        <dbReference type="RuleBase" id="RU004334"/>
    </source>
</evidence>
<feature type="compositionally biased region" description="Low complexity" evidence="11">
    <location>
        <begin position="431"/>
        <end position="442"/>
    </location>
</feature>
<evidence type="ECO:0000256" key="3">
    <source>
        <dbReference type="ARBA" id="ARBA00022771"/>
    </source>
</evidence>
<keyword evidence="5 10" id="KW-0805">Transcription regulation</keyword>
<evidence type="ECO:0000256" key="6">
    <source>
        <dbReference type="ARBA" id="ARBA00023125"/>
    </source>
</evidence>
<dbReference type="SMART" id="SM00430">
    <property type="entry name" value="HOLI"/>
    <property type="match status" value="1"/>
</dbReference>
<dbReference type="KEGG" id="dpx:DAPPUDRAFT_203579"/>
<keyword evidence="8 10" id="KW-0675">Receptor</keyword>
<gene>
    <name evidence="14" type="ORF">DAPPUDRAFT_203579</name>
</gene>
<keyword evidence="2 10" id="KW-0479">Metal-binding</keyword>
<evidence type="ECO:0008006" key="16">
    <source>
        <dbReference type="Google" id="ProtNLM"/>
    </source>
</evidence>
<dbReference type="PROSITE" id="PS00031">
    <property type="entry name" value="NUCLEAR_REC_DBD_1"/>
    <property type="match status" value="1"/>
</dbReference>
<dbReference type="InterPro" id="IPR001723">
    <property type="entry name" value="Nuclear_hrmn_rcpt"/>
</dbReference>
<dbReference type="SUPFAM" id="SSF57716">
    <property type="entry name" value="Glucocorticoid receptor-like (DNA-binding domain)"/>
    <property type="match status" value="1"/>
</dbReference>
<feature type="compositionally biased region" description="Low complexity" evidence="11">
    <location>
        <begin position="49"/>
        <end position="77"/>
    </location>
</feature>
<dbReference type="Pfam" id="PF00105">
    <property type="entry name" value="zf-C4"/>
    <property type="match status" value="1"/>
</dbReference>
<dbReference type="eggNOG" id="KOG3575">
    <property type="taxonomic scope" value="Eukaryota"/>
</dbReference>
<evidence type="ECO:0000313" key="14">
    <source>
        <dbReference type="EMBL" id="EFX67867.1"/>
    </source>
</evidence>
<keyword evidence="4 10" id="KW-0862">Zinc</keyword>
<evidence type="ECO:0000256" key="7">
    <source>
        <dbReference type="ARBA" id="ARBA00023163"/>
    </source>
</evidence>
<dbReference type="InterPro" id="IPR000536">
    <property type="entry name" value="Nucl_hrmn_rcpt_lig-bd"/>
</dbReference>
<dbReference type="PRINTS" id="PR00398">
    <property type="entry name" value="STRDHORMONER"/>
</dbReference>
<dbReference type="GO" id="GO:0006357">
    <property type="term" value="P:regulation of transcription by RNA polymerase II"/>
    <property type="evidence" value="ECO:0000318"/>
    <property type="project" value="GO_Central"/>
</dbReference>
<evidence type="ECO:0000313" key="15">
    <source>
        <dbReference type="Proteomes" id="UP000000305"/>
    </source>
</evidence>
<dbReference type="InParanoid" id="E9HKA8"/>
<dbReference type="InterPro" id="IPR013088">
    <property type="entry name" value="Znf_NHR/GATA"/>
</dbReference>
<feature type="domain" description="NR LBD" evidence="13">
    <location>
        <begin position="476"/>
        <end position="728"/>
    </location>
</feature>
<evidence type="ECO:0000259" key="12">
    <source>
        <dbReference type="PROSITE" id="PS51030"/>
    </source>
</evidence>
<dbReference type="FunCoup" id="E9HKA8">
    <property type="interactions" value="62"/>
</dbReference>
<feature type="region of interest" description="Disordered" evidence="11">
    <location>
        <begin position="1"/>
        <end position="138"/>
    </location>
</feature>
<dbReference type="GO" id="GO:0005634">
    <property type="term" value="C:nucleus"/>
    <property type="evidence" value="ECO:0000318"/>
    <property type="project" value="GO_Central"/>
</dbReference>
<dbReference type="AlphaFoldDB" id="E9HKA8"/>
<evidence type="ECO:0000256" key="5">
    <source>
        <dbReference type="ARBA" id="ARBA00023015"/>
    </source>
</evidence>
<evidence type="ECO:0000256" key="1">
    <source>
        <dbReference type="ARBA" id="ARBA00004123"/>
    </source>
</evidence>
<dbReference type="CDD" id="cd07168">
    <property type="entry name" value="NR_DBD_DHR4_like"/>
    <property type="match status" value="1"/>
</dbReference>
<keyword evidence="3 10" id="KW-0863">Zinc-finger</keyword>
<dbReference type="EMBL" id="GL732667">
    <property type="protein sequence ID" value="EFX67867.1"/>
    <property type="molecule type" value="Genomic_DNA"/>
</dbReference>
<feature type="compositionally biased region" description="Polar residues" evidence="11">
    <location>
        <begin position="166"/>
        <end position="177"/>
    </location>
</feature>
<dbReference type="SUPFAM" id="SSF48508">
    <property type="entry name" value="Nuclear receptor ligand-binding domain"/>
    <property type="match status" value="1"/>
</dbReference>
<dbReference type="GO" id="GO:0008270">
    <property type="term" value="F:zinc ion binding"/>
    <property type="evidence" value="ECO:0007669"/>
    <property type="project" value="UniProtKB-KW"/>
</dbReference>
<dbReference type="Pfam" id="PF00104">
    <property type="entry name" value="Hormone_recep"/>
    <property type="match status" value="1"/>
</dbReference>
<evidence type="ECO:0000256" key="4">
    <source>
        <dbReference type="ARBA" id="ARBA00022833"/>
    </source>
</evidence>
<feature type="compositionally biased region" description="Polar residues" evidence="11">
    <location>
        <begin position="21"/>
        <end position="34"/>
    </location>
</feature>
<dbReference type="FunFam" id="3.30.50.10:FF:000006">
    <property type="entry name" value="Nuclear receptor subfamily 5 group A member"/>
    <property type="match status" value="1"/>
</dbReference>
<sequence length="728" mass="79996">MSLFQDLKLKRRKVDSRCSSDGESLMETGSSASPDCSAATPPRSGEEGCGSTSGSSSSHVAESFGSKGSTSTTASAGRTDPSAHSPAAIVKTESRQHSPSSATLVSSSEHNGIRSWSNQSSPNGHTTTTNNNNHMSKPIRPEIIFSHRRASTCTTAVVHGAIPMDSSPNGGSRTSPSLAPGGSSPDHHHHHNGSSNKPQSNHPAAGTNPRVPSVILGQSGGVKTMVWTGHWADQQQQQPTPSRPRSVPNGLEVQQPPPPPLMMAVHQNRPGSVKQMNSNNVQDAASIRLSIDGLLSLAQSSSDRRHGVVSRSSPPQEDDEDTPMICMICEDKATGLHYGIITCEGCKGFFKRTVQNKRVYTCVAEGNCEITKAQRNRCQYCRFQKCLAQGMVLAAVREDRMPGGRNSGAVYNLYKVKYRKHKKNNNKSPPGTTANTNGGVTAQQQQQVPRIANGNILKTALTNPSEVLHLRRRLESAVTSSRDAISMPYETAMPTICTLIYCDEFEDIATLKLDELLDTKAELSDKLCQIGDSIVYKLVQWTKRLPFYSELPVEVHTRLLTHKWHELLVLTTSAYQAIHGPRKTWSGPEPTEHDFVQQVSANLVTLQTCLAAMMGRPLTLDQLRQDVGLMVERITHVTMMLQRSQLRMEEYVCLKVIAMLSQRNVELEAIQERYMQCLQSYVEHNYPQSPGRFSDLLTRLPEVQSAATLLLESKMFYVPFLLNSAIHR</sequence>
<keyword evidence="9 10" id="KW-0539">Nucleus</keyword>
<dbReference type="HOGENOM" id="CLU_001479_1_0_1"/>
<keyword evidence="6 10" id="KW-0238">DNA-binding</keyword>
<feature type="region of interest" description="Disordered" evidence="11">
    <location>
        <begin position="422"/>
        <end position="445"/>
    </location>
</feature>
<evidence type="ECO:0000259" key="13">
    <source>
        <dbReference type="PROSITE" id="PS51843"/>
    </source>
</evidence>
<dbReference type="PhylomeDB" id="E9HKA8"/>
<evidence type="ECO:0000256" key="2">
    <source>
        <dbReference type="ARBA" id="ARBA00022723"/>
    </source>
</evidence>